<dbReference type="InParanoid" id="A0A2T2ZRQ6"/>
<sequence>MMMMMMMMMMMDGQPGATLSRQDSSMTWQYHQVAAMHVGRTMEKHNHNHRQSSHDSLHPYKHTASNNKSKKTPHHNPIYTHTHNMCTDQCAR</sequence>
<evidence type="ECO:0000313" key="3">
    <source>
        <dbReference type="Proteomes" id="UP000241462"/>
    </source>
</evidence>
<evidence type="ECO:0000313" key="2">
    <source>
        <dbReference type="EMBL" id="PSR73859.1"/>
    </source>
</evidence>
<evidence type="ECO:0000256" key="1">
    <source>
        <dbReference type="SAM" id="MobiDB-lite"/>
    </source>
</evidence>
<organism evidence="2 3">
    <name type="scientific">Coniella lustricola</name>
    <dbReference type="NCBI Taxonomy" id="2025994"/>
    <lineage>
        <taxon>Eukaryota</taxon>
        <taxon>Fungi</taxon>
        <taxon>Dikarya</taxon>
        <taxon>Ascomycota</taxon>
        <taxon>Pezizomycotina</taxon>
        <taxon>Sordariomycetes</taxon>
        <taxon>Sordariomycetidae</taxon>
        <taxon>Diaporthales</taxon>
        <taxon>Schizoparmaceae</taxon>
        <taxon>Coniella</taxon>
    </lineage>
</organism>
<feature type="compositionally biased region" description="Polar residues" evidence="1">
    <location>
        <begin position="79"/>
        <end position="92"/>
    </location>
</feature>
<dbReference type="EMBL" id="KZ678946">
    <property type="protein sequence ID" value="PSR73859.1"/>
    <property type="molecule type" value="Genomic_DNA"/>
</dbReference>
<dbReference type="AlphaFoldDB" id="A0A2T2ZRQ6"/>
<protein>
    <submittedName>
        <fullName evidence="2">Uncharacterized protein</fullName>
    </submittedName>
</protein>
<proteinExistence type="predicted"/>
<feature type="region of interest" description="Disordered" evidence="1">
    <location>
        <begin position="44"/>
        <end position="92"/>
    </location>
</feature>
<reference evidence="2 3" key="1">
    <citation type="journal article" date="2018" name="Mycol. Prog.">
        <title>Coniella lustricola, a new species from submerged detritus.</title>
        <authorList>
            <person name="Raudabaugh D.B."/>
            <person name="Iturriaga T."/>
            <person name="Carver A."/>
            <person name="Mondo S."/>
            <person name="Pangilinan J."/>
            <person name="Lipzen A."/>
            <person name="He G."/>
            <person name="Amirebrahimi M."/>
            <person name="Grigoriev I.V."/>
            <person name="Miller A.N."/>
        </authorList>
    </citation>
    <scope>NUCLEOTIDE SEQUENCE [LARGE SCALE GENOMIC DNA]</scope>
    <source>
        <strain evidence="2 3">B22-T-1</strain>
    </source>
</reference>
<name>A0A2T2ZRQ6_9PEZI</name>
<dbReference type="Proteomes" id="UP000241462">
    <property type="component" value="Unassembled WGS sequence"/>
</dbReference>
<accession>A0A2T2ZRQ6</accession>
<gene>
    <name evidence="2" type="ORF">BD289DRAFT_234015</name>
</gene>
<feature type="non-terminal residue" evidence="2">
    <location>
        <position position="92"/>
    </location>
</feature>
<keyword evidence="3" id="KW-1185">Reference proteome</keyword>